<evidence type="ECO:0000256" key="2">
    <source>
        <dbReference type="ARBA" id="ARBA00022737"/>
    </source>
</evidence>
<dbReference type="Pfam" id="PF14559">
    <property type="entry name" value="TPR_19"/>
    <property type="match status" value="1"/>
</dbReference>
<evidence type="ECO:0000256" key="1">
    <source>
        <dbReference type="ARBA" id="ARBA00022723"/>
    </source>
</evidence>
<evidence type="ECO:0000313" key="6">
    <source>
        <dbReference type="Proteomes" id="UP000216438"/>
    </source>
</evidence>
<organism evidence="5 6">
    <name type="scientific">Candidatus Hamiltonella defensa</name>
    <name type="common">Bemisia tabaci</name>
    <dbReference type="NCBI Taxonomy" id="672795"/>
    <lineage>
        <taxon>Bacteria</taxon>
        <taxon>Pseudomonadati</taxon>
        <taxon>Pseudomonadota</taxon>
        <taxon>Gammaproteobacteria</taxon>
        <taxon>Enterobacterales</taxon>
        <taxon>Enterobacteriaceae</taxon>
        <taxon>aphid secondary symbionts</taxon>
        <taxon>Candidatus Williamhamiltonella</taxon>
    </lineage>
</organism>
<keyword evidence="2 4" id="KW-0677">Repeat</keyword>
<dbReference type="InterPro" id="IPR041166">
    <property type="entry name" value="Rubredoxin_2"/>
</dbReference>
<dbReference type="AlphaFoldDB" id="A0A249DXL5"/>
<reference evidence="6" key="1">
    <citation type="submission" date="2016-06" db="EMBL/GenBank/DDBJ databases">
        <authorList>
            <person name="Chen W."/>
            <person name="Hasegawa D.K."/>
        </authorList>
    </citation>
    <scope>NUCLEOTIDE SEQUENCE [LARGE SCALE GENOMIC DNA]</scope>
    <source>
        <strain evidence="6">MEAM1</strain>
    </source>
</reference>
<protein>
    <recommendedName>
        <fullName evidence="4">Lipopolysaccharide assembly protein B</fullName>
    </recommendedName>
</protein>
<dbReference type="InterPro" id="IPR051012">
    <property type="entry name" value="CellSynth/LPSAsmb/PSIAsmb"/>
</dbReference>
<keyword evidence="4" id="KW-0997">Cell inner membrane</keyword>
<dbReference type="NCBIfam" id="NF008757">
    <property type="entry name" value="PRK11788.1-5"/>
    <property type="match status" value="1"/>
</dbReference>
<dbReference type="PANTHER" id="PTHR45586:SF1">
    <property type="entry name" value="LIPOPOLYSACCHARIDE ASSEMBLY PROTEIN B"/>
    <property type="match status" value="1"/>
</dbReference>
<dbReference type="EMBL" id="CP016303">
    <property type="protein sequence ID" value="ASX26278.1"/>
    <property type="molecule type" value="Genomic_DNA"/>
</dbReference>
<keyword evidence="4" id="KW-0408">Iron</keyword>
<dbReference type="Proteomes" id="UP000216438">
    <property type="component" value="Chromosome"/>
</dbReference>
<dbReference type="GO" id="GO:0046890">
    <property type="term" value="P:regulation of lipid biosynthetic process"/>
    <property type="evidence" value="ECO:0007669"/>
    <property type="project" value="UniProtKB-UniRule"/>
</dbReference>
<dbReference type="SUPFAM" id="SSF48452">
    <property type="entry name" value="TPR-like"/>
    <property type="match status" value="2"/>
</dbReference>
<dbReference type="GO" id="GO:0009898">
    <property type="term" value="C:cytoplasmic side of plasma membrane"/>
    <property type="evidence" value="ECO:0007669"/>
    <property type="project" value="UniProtKB-UniRule"/>
</dbReference>
<comment type="function">
    <text evidence="4">Modulates cellular lipopolysaccharide (LPS) levels by regulating LpxC, which is involved in lipid A biosynthesis. May act by modulating the proteolytic activity of FtsH towards LpxC. May also coordinate assembly of proteins involved in LPS synthesis at the plasma membrane.</text>
</comment>
<proteinExistence type="inferred from homology"/>
<dbReference type="NCBIfam" id="NF008756">
    <property type="entry name" value="PRK11788.1-4"/>
    <property type="match status" value="1"/>
</dbReference>
<comment type="similarity">
    <text evidence="4">Belongs to the LapB family.</text>
</comment>
<dbReference type="InterPro" id="IPR011990">
    <property type="entry name" value="TPR-like_helical_dom_sf"/>
</dbReference>
<dbReference type="OrthoDB" id="507476at2"/>
<dbReference type="InterPro" id="IPR019734">
    <property type="entry name" value="TPR_rpt"/>
</dbReference>
<keyword evidence="3 4" id="KW-0802">TPR repeat</keyword>
<dbReference type="NCBIfam" id="NF008753">
    <property type="entry name" value="PRK11788.1-1"/>
    <property type="match status" value="1"/>
</dbReference>
<evidence type="ECO:0000256" key="4">
    <source>
        <dbReference type="HAMAP-Rule" id="MF_00994"/>
    </source>
</evidence>
<keyword evidence="4" id="KW-0472">Membrane</keyword>
<keyword evidence="4" id="KW-0812">Transmembrane</keyword>
<keyword evidence="1 4" id="KW-0479">Metal-binding</keyword>
<dbReference type="GO" id="GO:0008653">
    <property type="term" value="P:lipopolysaccharide metabolic process"/>
    <property type="evidence" value="ECO:0007669"/>
    <property type="project" value="InterPro"/>
</dbReference>
<keyword evidence="4" id="KW-1133">Transmembrane helix</keyword>
<keyword evidence="4" id="KW-1003">Cell membrane</keyword>
<evidence type="ECO:0000256" key="3">
    <source>
        <dbReference type="ARBA" id="ARBA00022803"/>
    </source>
</evidence>
<name>A0A249DXL5_9ENTR</name>
<dbReference type="GO" id="GO:0005506">
    <property type="term" value="F:iron ion binding"/>
    <property type="evidence" value="ECO:0007669"/>
    <property type="project" value="UniProtKB-UniRule"/>
</dbReference>
<accession>A0A249DXL5</accession>
<dbReference type="Pfam" id="PF18073">
    <property type="entry name" value="Zn_ribbon_LapB"/>
    <property type="match status" value="1"/>
</dbReference>
<evidence type="ECO:0000313" key="5">
    <source>
        <dbReference type="EMBL" id="ASX26278.1"/>
    </source>
</evidence>
<dbReference type="InterPro" id="IPR030865">
    <property type="entry name" value="LapB"/>
</dbReference>
<dbReference type="SMART" id="SM00028">
    <property type="entry name" value="TPR"/>
    <property type="match status" value="4"/>
</dbReference>
<feature type="binding site" evidence="4">
    <location>
        <position position="374"/>
    </location>
    <ligand>
        <name>Fe cation</name>
        <dbReference type="ChEBI" id="CHEBI:24875"/>
    </ligand>
</feature>
<feature type="binding site" evidence="4">
    <location>
        <position position="363"/>
    </location>
    <ligand>
        <name>Fe cation</name>
        <dbReference type="ChEBI" id="CHEBI:24875"/>
    </ligand>
</feature>
<sequence length="392" mass="45016">MLELLFLLLPVAAGYGWYMGSRGFKNNQQQNENRLSRNYINGLDLLLSNQKDKAFDLFLEMLKKEGSAFEAHLTLGNLFRSRGETDRAIRIHQSLMESASLTFDQRLLAIQQLGRDYMAAGLYDRAERMFNELIEEKNFRVSSLQQLLAIYQAMSEWVNAIKVAQKLIKSGKEHQHLQKKVAHFYCELALKAIAIDDISNAISLLKNAISVNKHCARASIMLGRLYIDSNDFSKTVAVLQKVLDQDKEVISEALLMLDKCYKNLPKSTSDWMIFLNRCVNEGAGVVAELMMSDLIEQKEGLEAAQIYVNRQLQRHPNIHLFHRLMHYHLLDAEEGRAKESLLLLMNIVAEQIRTKPSYHCRQCGFTSHSFYWRCPSCRSWDSVKSIKGFDGQ</sequence>
<feature type="binding site" evidence="4">
    <location>
        <position position="360"/>
    </location>
    <ligand>
        <name>Fe cation</name>
        <dbReference type="ChEBI" id="CHEBI:24875"/>
    </ligand>
</feature>
<dbReference type="Pfam" id="PF13176">
    <property type="entry name" value="TPR_7"/>
    <property type="match status" value="1"/>
</dbReference>
<feature type="topological domain" description="Cytoplasmic" evidence="4">
    <location>
        <begin position="21"/>
        <end position="392"/>
    </location>
</feature>
<gene>
    <name evidence="4" type="primary">lapB</name>
    <name evidence="5" type="ORF">BA171_04105</name>
</gene>
<reference evidence="5 6" key="2">
    <citation type="submission" date="2017-09" db="EMBL/GenBank/DDBJ databases">
        <title>The genome of whitefly Bemisia tabaci, a global crop pest, provides novel insights into virus transmission, host adaptation and insecticide resistance.</title>
        <authorList>
            <person name="Kaur N."/>
            <person name="Kliot A."/>
            <person name="Pinheiro P.V."/>
            <person name="Luan J."/>
            <person name="Zheng Y."/>
            <person name="Liu W."/>
            <person name="Sun H."/>
            <person name="Yang X."/>
            <person name="Xu Y."/>
            <person name="Luo Y."/>
            <person name="Kruse A."/>
            <person name="Fisher T.W."/>
            <person name="Nelson D.R."/>
            <person name="Elimelech M."/>
            <person name="MacCoss M."/>
            <person name="Johnson R."/>
            <person name="Cohen E."/>
            <person name="Hunter W.B."/>
            <person name="Brown J.K."/>
            <person name="Jander G."/>
            <person name="Cilia M."/>
            <person name="Douglas A.E."/>
            <person name="Ghanim M."/>
            <person name="Simmons A.M."/>
            <person name="Wintermantel W.M."/>
            <person name="Ling K.-S."/>
            <person name="Fei Z."/>
        </authorList>
    </citation>
    <scope>NUCLEOTIDE SEQUENCE [LARGE SCALE GENOMIC DNA]</scope>
    <source>
        <strain evidence="5 6">MEAM1</strain>
    </source>
</reference>
<feature type="binding site" evidence="4">
    <location>
        <position position="377"/>
    </location>
    <ligand>
        <name>Fe cation</name>
        <dbReference type="ChEBI" id="CHEBI:24875"/>
    </ligand>
</feature>
<dbReference type="RefSeq" id="WP_016857322.1">
    <property type="nucleotide sequence ID" value="NZ_CP016303.1"/>
</dbReference>
<comment type="subcellular location">
    <subcellularLocation>
        <location evidence="4">Cell inner membrane</location>
        <topology evidence="4">Single-pass membrane protein</topology>
        <orientation evidence="4">Cytoplasmic side</orientation>
    </subcellularLocation>
</comment>
<dbReference type="HAMAP" id="MF_00994">
    <property type="entry name" value="LPS_assembly_LapB"/>
    <property type="match status" value="1"/>
</dbReference>
<dbReference type="Gene3D" id="1.25.40.10">
    <property type="entry name" value="Tetratricopeptide repeat domain"/>
    <property type="match status" value="1"/>
</dbReference>
<dbReference type="PANTHER" id="PTHR45586">
    <property type="entry name" value="TPR REPEAT-CONTAINING PROTEIN PA4667"/>
    <property type="match status" value="1"/>
</dbReference>